<protein>
    <submittedName>
        <fullName evidence="2">Uncharacterized protein</fullName>
    </submittedName>
</protein>
<evidence type="ECO:0000313" key="3">
    <source>
        <dbReference type="Proteomes" id="UP000807115"/>
    </source>
</evidence>
<feature type="region of interest" description="Disordered" evidence="1">
    <location>
        <begin position="33"/>
        <end position="59"/>
    </location>
</feature>
<comment type="caution">
    <text evidence="2">The sequence shown here is derived from an EMBL/GenBank/DDBJ whole genome shotgun (WGS) entry which is preliminary data.</text>
</comment>
<reference evidence="2" key="1">
    <citation type="journal article" date="2019" name="BMC Genomics">
        <title>A new reference genome for Sorghum bicolor reveals high levels of sequence similarity between sweet and grain genotypes: implications for the genetics of sugar metabolism.</title>
        <authorList>
            <person name="Cooper E.A."/>
            <person name="Brenton Z.W."/>
            <person name="Flinn B.S."/>
            <person name="Jenkins J."/>
            <person name="Shu S."/>
            <person name="Flowers D."/>
            <person name="Luo F."/>
            <person name="Wang Y."/>
            <person name="Xia P."/>
            <person name="Barry K."/>
            <person name="Daum C."/>
            <person name="Lipzen A."/>
            <person name="Yoshinaga Y."/>
            <person name="Schmutz J."/>
            <person name="Saski C."/>
            <person name="Vermerris W."/>
            <person name="Kresovich S."/>
        </authorList>
    </citation>
    <scope>NUCLEOTIDE SEQUENCE</scope>
</reference>
<gene>
    <name evidence="2" type="ORF">BDA96_08G064700</name>
</gene>
<dbReference type="EMBL" id="CM027687">
    <property type="protein sequence ID" value="KAG0520326.1"/>
    <property type="molecule type" value="Genomic_DNA"/>
</dbReference>
<sequence length="59" mass="6591">MKAPRPSLLVLLRFFAILVVAFFIILAVHVEPAQGGRQPSSPPSPVPHRNQQMPCCDRR</sequence>
<name>A0A921QH24_SORBI</name>
<evidence type="ECO:0000313" key="2">
    <source>
        <dbReference type="EMBL" id="KAG0520326.1"/>
    </source>
</evidence>
<dbReference type="AlphaFoldDB" id="A0A921QH24"/>
<reference evidence="2" key="2">
    <citation type="submission" date="2020-10" db="EMBL/GenBank/DDBJ databases">
        <authorList>
            <person name="Cooper E.A."/>
            <person name="Brenton Z.W."/>
            <person name="Flinn B.S."/>
            <person name="Jenkins J."/>
            <person name="Shu S."/>
            <person name="Flowers D."/>
            <person name="Luo F."/>
            <person name="Wang Y."/>
            <person name="Xia P."/>
            <person name="Barry K."/>
            <person name="Daum C."/>
            <person name="Lipzen A."/>
            <person name="Yoshinaga Y."/>
            <person name="Schmutz J."/>
            <person name="Saski C."/>
            <person name="Vermerris W."/>
            <person name="Kresovich S."/>
        </authorList>
    </citation>
    <scope>NUCLEOTIDE SEQUENCE</scope>
</reference>
<dbReference type="Proteomes" id="UP000807115">
    <property type="component" value="Chromosome 8"/>
</dbReference>
<organism evidence="2 3">
    <name type="scientific">Sorghum bicolor</name>
    <name type="common">Sorghum</name>
    <name type="synonym">Sorghum vulgare</name>
    <dbReference type="NCBI Taxonomy" id="4558"/>
    <lineage>
        <taxon>Eukaryota</taxon>
        <taxon>Viridiplantae</taxon>
        <taxon>Streptophyta</taxon>
        <taxon>Embryophyta</taxon>
        <taxon>Tracheophyta</taxon>
        <taxon>Spermatophyta</taxon>
        <taxon>Magnoliopsida</taxon>
        <taxon>Liliopsida</taxon>
        <taxon>Poales</taxon>
        <taxon>Poaceae</taxon>
        <taxon>PACMAD clade</taxon>
        <taxon>Panicoideae</taxon>
        <taxon>Andropogonodae</taxon>
        <taxon>Andropogoneae</taxon>
        <taxon>Sorghinae</taxon>
        <taxon>Sorghum</taxon>
    </lineage>
</organism>
<accession>A0A921QH24</accession>
<evidence type="ECO:0000256" key="1">
    <source>
        <dbReference type="SAM" id="MobiDB-lite"/>
    </source>
</evidence>
<proteinExistence type="predicted"/>